<dbReference type="PANTHER" id="PTHR37327">
    <property type="entry name" value="CHROMOSOME 1, WHOLE GENOME SHOTGUN SEQUENCE"/>
    <property type="match status" value="1"/>
</dbReference>
<dbReference type="Proteomes" id="UP001583172">
    <property type="component" value="Unassembled WGS sequence"/>
</dbReference>
<feature type="compositionally biased region" description="Polar residues" evidence="1">
    <location>
        <begin position="116"/>
        <end position="131"/>
    </location>
</feature>
<name>A0ABR3VIF1_HUMIN</name>
<dbReference type="InterPro" id="IPR007330">
    <property type="entry name" value="MIT_dom"/>
</dbReference>
<protein>
    <recommendedName>
        <fullName evidence="2">MIT domain-containing protein</fullName>
    </recommendedName>
</protein>
<dbReference type="Gene3D" id="1.20.58.80">
    <property type="entry name" value="Phosphotransferase system, lactose/cellobiose-type IIA subunit"/>
    <property type="match status" value="1"/>
</dbReference>
<feature type="compositionally biased region" description="Low complexity" evidence="1">
    <location>
        <begin position="810"/>
        <end position="821"/>
    </location>
</feature>
<feature type="compositionally biased region" description="Basic and acidic residues" evidence="1">
    <location>
        <begin position="365"/>
        <end position="377"/>
    </location>
</feature>
<feature type="domain" description="MIT" evidence="2">
    <location>
        <begin position="388"/>
        <end position="453"/>
    </location>
</feature>
<feature type="region of interest" description="Disordered" evidence="1">
    <location>
        <begin position="222"/>
        <end position="268"/>
    </location>
</feature>
<feature type="region of interest" description="Disordered" evidence="1">
    <location>
        <begin position="501"/>
        <end position="537"/>
    </location>
</feature>
<feature type="compositionally biased region" description="Pro residues" evidence="1">
    <location>
        <begin position="1055"/>
        <end position="1065"/>
    </location>
</feature>
<organism evidence="3 4">
    <name type="scientific">Humicola insolens</name>
    <name type="common">Soft-rot fungus</name>
    <dbReference type="NCBI Taxonomy" id="85995"/>
    <lineage>
        <taxon>Eukaryota</taxon>
        <taxon>Fungi</taxon>
        <taxon>Dikarya</taxon>
        <taxon>Ascomycota</taxon>
        <taxon>Pezizomycotina</taxon>
        <taxon>Sordariomycetes</taxon>
        <taxon>Sordariomycetidae</taxon>
        <taxon>Sordariales</taxon>
        <taxon>Chaetomiaceae</taxon>
        <taxon>Mycothermus</taxon>
    </lineage>
</organism>
<dbReference type="PANTHER" id="PTHR37327:SF1">
    <property type="entry name" value="MICROTUBULE INTERACTING AND TRANSPORT DOMAIN-CONTAINING PROTEIN"/>
    <property type="match status" value="1"/>
</dbReference>
<feature type="region of interest" description="Disordered" evidence="1">
    <location>
        <begin position="1236"/>
        <end position="1282"/>
    </location>
</feature>
<feature type="compositionally biased region" description="Polar residues" evidence="1">
    <location>
        <begin position="297"/>
        <end position="316"/>
    </location>
</feature>
<feature type="compositionally biased region" description="Polar residues" evidence="1">
    <location>
        <begin position="1030"/>
        <end position="1041"/>
    </location>
</feature>
<proteinExistence type="predicted"/>
<feature type="region of interest" description="Disordered" evidence="1">
    <location>
        <begin position="839"/>
        <end position="882"/>
    </location>
</feature>
<evidence type="ECO:0000259" key="2">
    <source>
        <dbReference type="Pfam" id="PF04212"/>
    </source>
</evidence>
<feature type="region of interest" description="Disordered" evidence="1">
    <location>
        <begin position="788"/>
        <end position="821"/>
    </location>
</feature>
<evidence type="ECO:0000256" key="1">
    <source>
        <dbReference type="SAM" id="MobiDB-lite"/>
    </source>
</evidence>
<comment type="caution">
    <text evidence="3">The sequence shown here is derived from an EMBL/GenBank/DDBJ whole genome shotgun (WGS) entry which is preliminary data.</text>
</comment>
<feature type="compositionally biased region" description="Polar residues" evidence="1">
    <location>
        <begin position="1001"/>
        <end position="1011"/>
    </location>
</feature>
<dbReference type="InterPro" id="IPR036181">
    <property type="entry name" value="MIT_dom_sf"/>
</dbReference>
<feature type="compositionally biased region" description="Low complexity" evidence="1">
    <location>
        <begin position="1236"/>
        <end position="1253"/>
    </location>
</feature>
<dbReference type="EMBL" id="JAZGSY010000072">
    <property type="protein sequence ID" value="KAL1841521.1"/>
    <property type="molecule type" value="Genomic_DNA"/>
</dbReference>
<feature type="compositionally biased region" description="Low complexity" evidence="1">
    <location>
        <begin position="15"/>
        <end position="35"/>
    </location>
</feature>
<dbReference type="SUPFAM" id="SSF116846">
    <property type="entry name" value="MIT domain"/>
    <property type="match status" value="1"/>
</dbReference>
<evidence type="ECO:0000313" key="3">
    <source>
        <dbReference type="EMBL" id="KAL1841521.1"/>
    </source>
</evidence>
<dbReference type="Pfam" id="PF04212">
    <property type="entry name" value="MIT"/>
    <property type="match status" value="1"/>
</dbReference>
<keyword evidence="4" id="KW-1185">Reference proteome</keyword>
<feature type="region of interest" description="Disordered" evidence="1">
    <location>
        <begin position="1"/>
        <end position="192"/>
    </location>
</feature>
<accession>A0ABR3VIF1</accession>
<feature type="region of interest" description="Disordered" evidence="1">
    <location>
        <begin position="994"/>
        <end position="1065"/>
    </location>
</feature>
<feature type="region of interest" description="Disordered" evidence="1">
    <location>
        <begin position="553"/>
        <end position="670"/>
    </location>
</feature>
<feature type="compositionally biased region" description="Basic residues" evidence="1">
    <location>
        <begin position="72"/>
        <end position="84"/>
    </location>
</feature>
<reference evidence="3 4" key="1">
    <citation type="journal article" date="2024" name="Commun. Biol.">
        <title>Comparative genomic analysis of thermophilic fungi reveals convergent evolutionary adaptations and gene losses.</title>
        <authorList>
            <person name="Steindorff A.S."/>
            <person name="Aguilar-Pontes M.V."/>
            <person name="Robinson A.J."/>
            <person name="Andreopoulos B."/>
            <person name="LaButti K."/>
            <person name="Kuo A."/>
            <person name="Mondo S."/>
            <person name="Riley R."/>
            <person name="Otillar R."/>
            <person name="Haridas S."/>
            <person name="Lipzen A."/>
            <person name="Grimwood J."/>
            <person name="Schmutz J."/>
            <person name="Clum A."/>
            <person name="Reid I.D."/>
            <person name="Moisan M.C."/>
            <person name="Butler G."/>
            <person name="Nguyen T.T.M."/>
            <person name="Dewar K."/>
            <person name="Conant G."/>
            <person name="Drula E."/>
            <person name="Henrissat B."/>
            <person name="Hansel C."/>
            <person name="Singer S."/>
            <person name="Hutchinson M.I."/>
            <person name="de Vries R.P."/>
            <person name="Natvig D.O."/>
            <person name="Powell A.J."/>
            <person name="Tsang A."/>
            <person name="Grigoriev I.V."/>
        </authorList>
    </citation>
    <scope>NUCLEOTIDE SEQUENCE [LARGE SCALE GENOMIC DNA]</scope>
    <source>
        <strain evidence="3 4">CBS 620.91</strain>
    </source>
</reference>
<feature type="compositionally biased region" description="Low complexity" evidence="1">
    <location>
        <begin position="554"/>
        <end position="565"/>
    </location>
</feature>
<feature type="region of interest" description="Disordered" evidence="1">
    <location>
        <begin position="340"/>
        <end position="388"/>
    </location>
</feature>
<sequence length="1375" mass="148133">MSSYYHRPALAANVPAPTSSSFHHPSTTSTAATRTPPLPSNGFADVAGPYASPSRRIRNGSRDEGNLGARTHFFHNHNNHHHDGHHRDDPGPLSRPSVPPVRHIAAFSTIPPNPPRSSSLNHANPPRTSSLLPPARIVVNPASPSDTVPPLPSPFNDPRPAPRVSDAAREGNSRHRRGRSRSGSGGGLSDTLRNLNRWSVSTTSSRASNLAEFTRRVSADILGFHSPSRRSRPSTAEGSPRSSPRRDDRESPLSAPVPPLQSLPRISTGPSLAHEVLQLNLARFSPTPQENDREPVSNGTSRPEPATRSQEAQQELSYHPGSLSESPDMMTITHESATMSYTHNGHPRGHARAAMGSSDSTTSTRSRDRSRDGDHGRQGRPSSQRGILARALQKAKTAVRLDNAGNLEGARRAYAEACAVLQQVLLRTSGEEDRRRLEDIHQTYLARVMELDEQLADMETEEKELPQRPESNDLHDMLAATVPTDPSRAATAGLGAHEALTAQIGPSRDMARTPPPSSRALPLPTDQRETKETPTSYLTAQYSLQSAFSRARYTNNNNTNSSSSTLLRPPAVDTAYMPPPLSPRRGLSPARMSPPPTAPESPRRAPPDVPTYSRPPTAQSAHHRRGNSHESVSWLDPIDESDRASTSSVHSASSSRIRRRHLRAPSGATEAEFDAALDDAIEAAYDDGYEPDDSAYVAHGFYEAQTVPVMNSMRRVEMAREVVRDSEREALQLATEREHQLRLQQQLEDEEFRRQEAIGEDFFDGNDSDEEARAQAARDNALAEFSFGLNSKPSVPRESDSSGMTGHTWNSSSSNLPTSTTLLTPVSEDELSPRAISGAAASAGPLPDLSDAPQLPPQPDVSSFQRPDDSVRNRRLSGQHAKELKIETTMIAAAPGPATAGPTVPVQHIAGSYIVQQRQALSAGPVHAPGLPPARTGPSPVPGARDEQPLPPLPPNPEEYSRVGTPSVVRPNLRKNYSASSLKSLRTRNLSISHADETSDHSPGTPFSTHFGSRLPAVPSLPAGIKDRAASTSNAGGNTTGLHLFENHFHSPERPGSPNPLTPDAPAPLEPCPTDTLLRPFWLMRCLYQTLCHPRGGYLSNKLFVPRDVWRVKGVKLRNVEDKIANCDLLTAALQRLARVDTCDADAVLEEMQALEGVLEQVQATLTRKLGNDVGVAGAGVMFKDAAAAAASADGSDPAAMPRSGSVVGKGSGFSWRRLRSKNSSANLPALSAAASASSSRAGTSAGAGSSTNVNEVGGKDGSGTGSYHASLPMTEHPTRRPVKRDVGSVVFTGPNAGYMASLARLFDAAQMIDQIARQVEDPGLRHADKTQVGIELCARHAAEFFAFYICRFVLTDVTMLLDKFVKRGTEWVLA</sequence>
<gene>
    <name evidence="3" type="ORF">VTJ49DRAFT_6950</name>
</gene>
<feature type="region of interest" description="Disordered" evidence="1">
    <location>
        <begin position="924"/>
        <end position="981"/>
    </location>
</feature>
<feature type="compositionally biased region" description="Pro residues" evidence="1">
    <location>
        <begin position="147"/>
        <end position="161"/>
    </location>
</feature>
<feature type="compositionally biased region" description="Low complexity" evidence="1">
    <location>
        <begin position="644"/>
        <end position="655"/>
    </location>
</feature>
<feature type="region of interest" description="Disordered" evidence="1">
    <location>
        <begin position="282"/>
        <end position="328"/>
    </location>
</feature>
<evidence type="ECO:0000313" key="4">
    <source>
        <dbReference type="Proteomes" id="UP001583172"/>
    </source>
</evidence>